<dbReference type="PANTHER" id="PTHR30580:SF1">
    <property type="entry name" value="COMF OPERON PROTEIN 1"/>
    <property type="match status" value="1"/>
</dbReference>
<keyword evidence="3" id="KW-0238">DNA-binding</keyword>
<dbReference type="GO" id="GO:0043138">
    <property type="term" value="F:3'-5' DNA helicase activity"/>
    <property type="evidence" value="ECO:0007669"/>
    <property type="project" value="TreeGrafter"/>
</dbReference>
<dbReference type="CDD" id="cd18785">
    <property type="entry name" value="SF2_C"/>
    <property type="match status" value="1"/>
</dbReference>
<evidence type="ECO:0000313" key="6">
    <source>
        <dbReference type="EMBL" id="KRK40099.1"/>
    </source>
</evidence>
<evidence type="ECO:0000259" key="4">
    <source>
        <dbReference type="PROSITE" id="PS51192"/>
    </source>
</evidence>
<dbReference type="Pfam" id="PF04851">
    <property type="entry name" value="ResIII"/>
    <property type="match status" value="1"/>
</dbReference>
<accession>A0A0R1H687</accession>
<feature type="domain" description="Helicase C-terminal" evidence="5">
    <location>
        <begin position="295"/>
        <end position="441"/>
    </location>
</feature>
<dbReference type="InterPro" id="IPR001650">
    <property type="entry name" value="Helicase_C-like"/>
</dbReference>
<dbReference type="AlphaFoldDB" id="A0A0R1H687"/>
<dbReference type="STRING" id="1423726.FC07_GL001479"/>
<dbReference type="SUPFAM" id="SSF52540">
    <property type="entry name" value="P-loop containing nucleoside triphosphate hydrolases"/>
    <property type="match status" value="1"/>
</dbReference>
<dbReference type="PROSITE" id="PS51194">
    <property type="entry name" value="HELICASE_CTER"/>
    <property type="match status" value="1"/>
</dbReference>
<dbReference type="Proteomes" id="UP000051461">
    <property type="component" value="Unassembled WGS sequence"/>
</dbReference>
<dbReference type="InterPro" id="IPR006935">
    <property type="entry name" value="Helicase/UvrB_N"/>
</dbReference>
<dbReference type="SMART" id="SM00487">
    <property type="entry name" value="DEXDc"/>
    <property type="match status" value="1"/>
</dbReference>
<dbReference type="PATRIC" id="fig|1423726.3.peg.1530"/>
<dbReference type="InterPro" id="IPR014001">
    <property type="entry name" value="Helicase_ATP-bd"/>
</dbReference>
<keyword evidence="1" id="KW-0547">Nucleotide-binding</keyword>
<keyword evidence="6" id="KW-0378">Hydrolase</keyword>
<dbReference type="Pfam" id="PF00271">
    <property type="entry name" value="Helicase_C"/>
    <property type="match status" value="1"/>
</dbReference>
<organism evidence="6 7">
    <name type="scientific">Loigolactobacillus bifermentans DSM 20003</name>
    <dbReference type="NCBI Taxonomy" id="1423726"/>
    <lineage>
        <taxon>Bacteria</taxon>
        <taxon>Bacillati</taxon>
        <taxon>Bacillota</taxon>
        <taxon>Bacilli</taxon>
        <taxon>Lactobacillales</taxon>
        <taxon>Lactobacillaceae</taxon>
        <taxon>Loigolactobacillus</taxon>
    </lineage>
</organism>
<dbReference type="InterPro" id="IPR027417">
    <property type="entry name" value="P-loop_NTPase"/>
</dbReference>
<dbReference type="OrthoDB" id="2077914at2"/>
<dbReference type="Gene3D" id="3.40.50.300">
    <property type="entry name" value="P-loop containing nucleotide triphosphate hydrolases"/>
    <property type="match status" value="2"/>
</dbReference>
<dbReference type="PROSITE" id="PS51192">
    <property type="entry name" value="HELICASE_ATP_BIND_1"/>
    <property type="match status" value="1"/>
</dbReference>
<dbReference type="PANTHER" id="PTHR30580">
    <property type="entry name" value="PRIMOSOMAL PROTEIN N"/>
    <property type="match status" value="1"/>
</dbReference>
<comment type="caution">
    <text evidence="6">The sequence shown here is derived from an EMBL/GenBank/DDBJ whole genome shotgun (WGS) entry which is preliminary data.</text>
</comment>
<dbReference type="GO" id="GO:0003677">
    <property type="term" value="F:DNA binding"/>
    <property type="evidence" value="ECO:0007669"/>
    <property type="project" value="UniProtKB-KW"/>
</dbReference>
<dbReference type="EMBL" id="AZDA01000022">
    <property type="protein sequence ID" value="KRK40099.1"/>
    <property type="molecule type" value="Genomic_DNA"/>
</dbReference>
<dbReference type="GO" id="GO:0016787">
    <property type="term" value="F:hydrolase activity"/>
    <property type="evidence" value="ECO:0007669"/>
    <property type="project" value="InterPro"/>
</dbReference>
<evidence type="ECO:0000259" key="5">
    <source>
        <dbReference type="PROSITE" id="PS51194"/>
    </source>
</evidence>
<dbReference type="CDD" id="cd17925">
    <property type="entry name" value="DEXDc_ComFA"/>
    <property type="match status" value="1"/>
</dbReference>
<keyword evidence="2" id="KW-0067">ATP-binding</keyword>
<sequence length="441" mass="50038">MKQMQKSDLFGRQQFVLTIPPELAACQLQRRPAMTVVTSGKTVQCHRCHTISQQRDVALCDGQFYCPACLQLGRIDSRGELISLPEPNQFQVRPPLLTWSGQLTPQQQQVSQAILTGFQHQQQRLVWAVTGAGKTEMLFEGLAWALTQGWRVAIAAPRIDVCLELMPRLQAAFQKTPILLLYGGQTEAYRYTQFVLCTTHQLLRFYHAFDVLVIDEVDAFPYARNAVLQVATQQALKPTGRRLYLTATPSAALKHQVQVGQLQLSYLPRRYHGHPLAQPRVWVTPGWQRQLVRQRLTWRLKQLLQQKIQRQQAFLLFVPRIALLAPLAACLKQLAPHLRFETVHAADPQREAKILAMRQQRYQALITTTILERGVTFANIDVIVLGADDPVFTTAALVQMAGRTGRKAAYPEGQVDFMVQGYNRSIKAACRQIRQMNRACQ</sequence>
<keyword evidence="6" id="KW-0347">Helicase</keyword>
<dbReference type="GO" id="GO:0006270">
    <property type="term" value="P:DNA replication initiation"/>
    <property type="evidence" value="ECO:0007669"/>
    <property type="project" value="TreeGrafter"/>
</dbReference>
<dbReference type="GO" id="GO:0005524">
    <property type="term" value="F:ATP binding"/>
    <property type="evidence" value="ECO:0007669"/>
    <property type="project" value="UniProtKB-KW"/>
</dbReference>
<evidence type="ECO:0000256" key="2">
    <source>
        <dbReference type="ARBA" id="ARBA00022840"/>
    </source>
</evidence>
<dbReference type="SMART" id="SM00490">
    <property type="entry name" value="HELICc"/>
    <property type="match status" value="1"/>
</dbReference>
<reference evidence="6 7" key="1">
    <citation type="journal article" date="2015" name="Genome Announc.">
        <title>Expanding the biotechnology potential of lactobacilli through comparative genomics of 213 strains and associated genera.</title>
        <authorList>
            <person name="Sun Z."/>
            <person name="Harris H.M."/>
            <person name="McCann A."/>
            <person name="Guo C."/>
            <person name="Argimon S."/>
            <person name="Zhang W."/>
            <person name="Yang X."/>
            <person name="Jeffery I.B."/>
            <person name="Cooney J.C."/>
            <person name="Kagawa T.F."/>
            <person name="Liu W."/>
            <person name="Song Y."/>
            <person name="Salvetti E."/>
            <person name="Wrobel A."/>
            <person name="Rasinkangas P."/>
            <person name="Parkhill J."/>
            <person name="Rea M.C."/>
            <person name="O'Sullivan O."/>
            <person name="Ritari J."/>
            <person name="Douillard F.P."/>
            <person name="Paul Ross R."/>
            <person name="Yang R."/>
            <person name="Briner A.E."/>
            <person name="Felis G.E."/>
            <person name="de Vos W.M."/>
            <person name="Barrangou R."/>
            <person name="Klaenhammer T.R."/>
            <person name="Caufield P.W."/>
            <person name="Cui Y."/>
            <person name="Zhang H."/>
            <person name="O'Toole P.W."/>
        </authorList>
    </citation>
    <scope>NUCLEOTIDE SEQUENCE [LARGE SCALE GENOMIC DNA]</scope>
    <source>
        <strain evidence="6 7">DSM 20003</strain>
    </source>
</reference>
<dbReference type="GO" id="GO:0006310">
    <property type="term" value="P:DNA recombination"/>
    <property type="evidence" value="ECO:0007669"/>
    <property type="project" value="TreeGrafter"/>
</dbReference>
<keyword evidence="7" id="KW-1185">Reference proteome</keyword>
<evidence type="ECO:0000256" key="3">
    <source>
        <dbReference type="ARBA" id="ARBA00023125"/>
    </source>
</evidence>
<feature type="domain" description="Helicase ATP-binding" evidence="4">
    <location>
        <begin position="115"/>
        <end position="267"/>
    </location>
</feature>
<protein>
    <submittedName>
        <fullName evidence="6">DNA helicase</fullName>
    </submittedName>
</protein>
<gene>
    <name evidence="6" type="ORF">FC07_GL001479</name>
</gene>
<dbReference type="GO" id="GO:0006302">
    <property type="term" value="P:double-strand break repair"/>
    <property type="evidence" value="ECO:0007669"/>
    <property type="project" value="TreeGrafter"/>
</dbReference>
<evidence type="ECO:0000313" key="7">
    <source>
        <dbReference type="Proteomes" id="UP000051461"/>
    </source>
</evidence>
<evidence type="ECO:0000256" key="1">
    <source>
        <dbReference type="ARBA" id="ARBA00022741"/>
    </source>
</evidence>
<name>A0A0R1H687_9LACO</name>
<proteinExistence type="predicted"/>